<keyword evidence="3" id="KW-0472">Membrane</keyword>
<evidence type="ECO:0000256" key="4">
    <source>
        <dbReference type="SAM" id="MobiDB-lite"/>
    </source>
</evidence>
<feature type="chain" id="PRO_5045120396" evidence="5">
    <location>
        <begin position="31"/>
        <end position="771"/>
    </location>
</feature>
<reference evidence="8 9" key="1">
    <citation type="submission" date="2023-06" db="EMBL/GenBank/DDBJ databases">
        <title>Draft genome sequence of Novosphingobium sp. strain IK01.</title>
        <authorList>
            <person name="Hatamoto M."/>
            <person name="Ikarashi T."/>
            <person name="Yamaguchi T."/>
        </authorList>
    </citation>
    <scope>NUCLEOTIDE SEQUENCE [LARGE SCALE GENOMIC DNA]</scope>
    <source>
        <strain evidence="8 9">IK01</strain>
    </source>
</reference>
<dbReference type="EMBL" id="BTFW01000001">
    <property type="protein sequence ID" value="GMM62021.1"/>
    <property type="molecule type" value="Genomic_DNA"/>
</dbReference>
<evidence type="ECO:0000256" key="3">
    <source>
        <dbReference type="ARBA" id="ARBA00023136"/>
    </source>
</evidence>
<keyword evidence="9" id="KW-1185">Reference proteome</keyword>
<dbReference type="Pfam" id="PF01103">
    <property type="entry name" value="Omp85"/>
    <property type="match status" value="1"/>
</dbReference>
<dbReference type="Gene3D" id="2.40.160.50">
    <property type="entry name" value="membrane protein fhac: a member of the omp85/tpsb transporter family"/>
    <property type="match status" value="1"/>
</dbReference>
<dbReference type="Pfam" id="PF07244">
    <property type="entry name" value="POTRA"/>
    <property type="match status" value="1"/>
</dbReference>
<dbReference type="RefSeq" id="WP_317975642.1">
    <property type="nucleotide sequence ID" value="NZ_BTFW01000001.1"/>
</dbReference>
<organism evidence="8 9">
    <name type="scientific">Novosphingobium pituita</name>
    <dbReference type="NCBI Taxonomy" id="3056842"/>
    <lineage>
        <taxon>Bacteria</taxon>
        <taxon>Pseudomonadati</taxon>
        <taxon>Pseudomonadota</taxon>
        <taxon>Alphaproteobacteria</taxon>
        <taxon>Sphingomonadales</taxon>
        <taxon>Sphingomonadaceae</taxon>
        <taxon>Novosphingobium</taxon>
    </lineage>
</organism>
<sequence length="771" mass="81918">MMRWLAGLALAPLPLSLLPLSPLLATPACAQSRNADAALEALIPDSALDNPDAWALDTDAARTKAPDVTALISPDPLPPLPPMPGITLDWPDAAELPPIEPLTPDADIADLQQQAREAGAALDADDLAQPARIADAAIVRVGKRVILAFPPEVNPDHPVMADRDAIVERFRGLSALGTLADGEDNLAQLTRRAKNDAELLQQILRVYGYYDPDVTQSMERPASAEAASAAPVAASASAPAPVSAPDSTAAPARQAESAEASRARRAAQLASTVVRFDIQPGPQYTYAHVTLGDVAAAREAGPLRAAFHIRPGDPINSDKILTEKDSLTRALGEHGYAFAKVGEPDLLIDHEPHTGNLTLPVETGGQYVFGQVTSNLPAYMSARHLARIARFRPGDPYRFSEMDDLREGILATSLVSTTTVKAREARAPAPGAPGIVDVDVTLAKAPQRTIAGLLGYSSGEGVRVEASWENRNFFPPEGMIKFRGVIGTREQLAGFTFRRSNFHERDQILTADLYAQTINDPAYKASTVSATASLEKQSTLIFQKPWTYSVGVQLVGTRESTSNATPRETYFIAALPLRGAYDGSDNLLDPTKGWRLSLRVSPEISTSNGVRSTYVKSQLDASLYQKVTDKVVLAARTRIGSITGTTLDNIAPSRRFYAGGGASVRGYSYQRVGPLDAGNNPTGGRSLSEFSLEARVKTGLLGGAVGLVPFVDAGTIGPHANPTLSGMRIGAGLGLRYLTNFGPIRIDVGTPLNPRAGDSRLGVYIALGQAF</sequence>
<evidence type="ECO:0000259" key="6">
    <source>
        <dbReference type="Pfam" id="PF01103"/>
    </source>
</evidence>
<feature type="signal peptide" evidence="5">
    <location>
        <begin position="1"/>
        <end position="30"/>
    </location>
</feature>
<evidence type="ECO:0000256" key="5">
    <source>
        <dbReference type="SAM" id="SignalP"/>
    </source>
</evidence>
<feature type="region of interest" description="Disordered" evidence="4">
    <location>
        <begin position="238"/>
        <end position="262"/>
    </location>
</feature>
<feature type="domain" description="Bacterial surface antigen (D15)" evidence="6">
    <location>
        <begin position="480"/>
        <end position="771"/>
    </location>
</feature>
<dbReference type="Proteomes" id="UP001187221">
    <property type="component" value="Unassembled WGS sequence"/>
</dbReference>
<dbReference type="PANTHER" id="PTHR12815:SF42">
    <property type="entry name" value="BACTERIAL SURFACE ANTIGEN (D15) DOMAIN-CONTAINING PROTEIN"/>
    <property type="match status" value="1"/>
</dbReference>
<name>A0ABQ6PCZ3_9SPHN</name>
<evidence type="ECO:0000256" key="2">
    <source>
        <dbReference type="ARBA" id="ARBA00022452"/>
    </source>
</evidence>
<dbReference type="Gene3D" id="3.10.20.310">
    <property type="entry name" value="membrane protein fhac"/>
    <property type="match status" value="1"/>
</dbReference>
<proteinExistence type="predicted"/>
<comment type="caution">
    <text evidence="8">The sequence shown here is derived from an EMBL/GenBank/DDBJ whole genome shotgun (WGS) entry which is preliminary data.</text>
</comment>
<dbReference type="PANTHER" id="PTHR12815">
    <property type="entry name" value="SORTING AND ASSEMBLY MACHINERY SAMM50 PROTEIN FAMILY MEMBER"/>
    <property type="match status" value="1"/>
</dbReference>
<dbReference type="InterPro" id="IPR010827">
    <property type="entry name" value="BamA/TamA_POTRA"/>
</dbReference>
<gene>
    <name evidence="8" type="ORF">NUTIK01_27980</name>
</gene>
<accession>A0ABQ6PCZ3</accession>
<evidence type="ECO:0000313" key="8">
    <source>
        <dbReference type="EMBL" id="GMM62021.1"/>
    </source>
</evidence>
<protein>
    <submittedName>
        <fullName evidence="8">Autotransporter assembly complex family protein</fullName>
    </submittedName>
</protein>
<keyword evidence="2" id="KW-0812">Transmembrane</keyword>
<dbReference type="InterPro" id="IPR039910">
    <property type="entry name" value="D15-like"/>
</dbReference>
<keyword evidence="5" id="KW-0732">Signal</keyword>
<evidence type="ECO:0000313" key="9">
    <source>
        <dbReference type="Proteomes" id="UP001187221"/>
    </source>
</evidence>
<dbReference type="InterPro" id="IPR000184">
    <property type="entry name" value="Bac_surfAg_D15"/>
</dbReference>
<feature type="domain" description="POTRA" evidence="7">
    <location>
        <begin position="303"/>
        <end position="361"/>
    </location>
</feature>
<comment type="subcellular location">
    <subcellularLocation>
        <location evidence="1">Membrane</location>
    </subcellularLocation>
</comment>
<keyword evidence="2" id="KW-1134">Transmembrane beta strand</keyword>
<evidence type="ECO:0000259" key="7">
    <source>
        <dbReference type="Pfam" id="PF07244"/>
    </source>
</evidence>
<evidence type="ECO:0000256" key="1">
    <source>
        <dbReference type="ARBA" id="ARBA00004370"/>
    </source>
</evidence>